<organism evidence="3 4">
    <name type="scientific">Boletus reticuloceps</name>
    <dbReference type="NCBI Taxonomy" id="495285"/>
    <lineage>
        <taxon>Eukaryota</taxon>
        <taxon>Fungi</taxon>
        <taxon>Dikarya</taxon>
        <taxon>Basidiomycota</taxon>
        <taxon>Agaricomycotina</taxon>
        <taxon>Agaricomycetes</taxon>
        <taxon>Agaricomycetidae</taxon>
        <taxon>Boletales</taxon>
        <taxon>Boletineae</taxon>
        <taxon>Boletaceae</taxon>
        <taxon>Boletoideae</taxon>
        <taxon>Boletus</taxon>
    </lineage>
</organism>
<feature type="transmembrane region" description="Helical" evidence="2">
    <location>
        <begin position="171"/>
        <end position="194"/>
    </location>
</feature>
<protein>
    <submittedName>
        <fullName evidence="3">Uncharacterized protein</fullName>
    </submittedName>
</protein>
<evidence type="ECO:0000256" key="2">
    <source>
        <dbReference type="SAM" id="Phobius"/>
    </source>
</evidence>
<feature type="transmembrane region" description="Helical" evidence="2">
    <location>
        <begin position="130"/>
        <end position="151"/>
    </location>
</feature>
<dbReference type="AlphaFoldDB" id="A0A8I2YIC1"/>
<feature type="region of interest" description="Disordered" evidence="1">
    <location>
        <begin position="24"/>
        <end position="48"/>
    </location>
</feature>
<keyword evidence="4" id="KW-1185">Reference proteome</keyword>
<proteinExistence type="predicted"/>
<sequence>MRVLRLKPPQPYSNTIPDLLTVDRTLGKPDTSPSPPTDPFGKTTTQTSYTLHGSPTRKMIPSRVIYVISFTIMLFTKTVVVVHMLSAGEFECLSLKHGQAYIQTQRIRVLKHLTLAVITFRISRHMLKRSVVSFLIFTIVVVKLLSIQVKLVKLARSLKPFNGPVRLTACIMLSGAFFYLKLVVEISWAVYYLIMLCRNPSVKDTCVLLLGLLRLVDWK</sequence>
<keyword evidence="2" id="KW-0812">Transmembrane</keyword>
<dbReference type="OrthoDB" id="2667849at2759"/>
<reference evidence="3" key="1">
    <citation type="submission" date="2021-03" db="EMBL/GenBank/DDBJ databases">
        <title>Evolutionary innovations through gain and loss of genes in the ectomycorrhizal Boletales.</title>
        <authorList>
            <person name="Wu G."/>
            <person name="Miyauchi S."/>
            <person name="Morin E."/>
            <person name="Yang Z.-L."/>
            <person name="Xu J."/>
            <person name="Martin F.M."/>
        </authorList>
    </citation>
    <scope>NUCLEOTIDE SEQUENCE</scope>
    <source>
        <strain evidence="3">BR01</strain>
    </source>
</reference>
<evidence type="ECO:0000313" key="3">
    <source>
        <dbReference type="EMBL" id="KAG6372596.1"/>
    </source>
</evidence>
<accession>A0A8I2YIC1</accession>
<keyword evidence="2" id="KW-1133">Transmembrane helix</keyword>
<evidence type="ECO:0000313" key="4">
    <source>
        <dbReference type="Proteomes" id="UP000683000"/>
    </source>
</evidence>
<gene>
    <name evidence="3" type="ORF">JVT61DRAFT_7710</name>
</gene>
<dbReference type="Proteomes" id="UP000683000">
    <property type="component" value="Unassembled WGS sequence"/>
</dbReference>
<dbReference type="EMBL" id="JAGFBS010000027">
    <property type="protein sequence ID" value="KAG6372596.1"/>
    <property type="molecule type" value="Genomic_DNA"/>
</dbReference>
<feature type="transmembrane region" description="Helical" evidence="2">
    <location>
        <begin position="64"/>
        <end position="85"/>
    </location>
</feature>
<comment type="caution">
    <text evidence="3">The sequence shown here is derived from an EMBL/GenBank/DDBJ whole genome shotgun (WGS) entry which is preliminary data.</text>
</comment>
<keyword evidence="2" id="KW-0472">Membrane</keyword>
<evidence type="ECO:0000256" key="1">
    <source>
        <dbReference type="SAM" id="MobiDB-lite"/>
    </source>
</evidence>
<name>A0A8I2YIC1_9AGAM</name>